<dbReference type="InterPro" id="IPR015419">
    <property type="entry name" value="CTAG/Pcc1"/>
</dbReference>
<dbReference type="Gene3D" id="3.30.310.50">
    <property type="entry name" value="Alpha-D-phosphohexomutase, C-terminal domain"/>
    <property type="match status" value="1"/>
</dbReference>
<dbReference type="EMBL" id="LT598477">
    <property type="protein sequence ID" value="SCU93508.1"/>
    <property type="molecule type" value="Genomic_DNA"/>
</dbReference>
<dbReference type="OrthoDB" id="10025739at2759"/>
<dbReference type="Proteomes" id="UP000191144">
    <property type="component" value="Chromosome F"/>
</dbReference>
<keyword evidence="3" id="KW-1185">Reference proteome</keyword>
<organism evidence="2 3">
    <name type="scientific">Lachancea meyersii CBS 8951</name>
    <dbReference type="NCBI Taxonomy" id="1266667"/>
    <lineage>
        <taxon>Eukaryota</taxon>
        <taxon>Fungi</taxon>
        <taxon>Dikarya</taxon>
        <taxon>Ascomycota</taxon>
        <taxon>Saccharomycotina</taxon>
        <taxon>Saccharomycetes</taxon>
        <taxon>Saccharomycetales</taxon>
        <taxon>Saccharomycetaceae</taxon>
        <taxon>Lachancea</taxon>
    </lineage>
</organism>
<dbReference type="GO" id="GO:0070525">
    <property type="term" value="P:tRNA threonylcarbamoyladenosine metabolic process"/>
    <property type="evidence" value="ECO:0007669"/>
    <property type="project" value="TreeGrafter"/>
</dbReference>
<dbReference type="AlphaFoldDB" id="A0A1G4JRP3"/>
<name>A0A1G4JRP3_9SACH</name>
<accession>A0A1G4JRP3</accession>
<comment type="similarity">
    <text evidence="1">Belongs to the CTAG/PCC1 family.</text>
</comment>
<reference evidence="3" key="1">
    <citation type="submission" date="2016-03" db="EMBL/GenBank/DDBJ databases">
        <authorList>
            <person name="Devillers Hugo."/>
        </authorList>
    </citation>
    <scope>NUCLEOTIDE SEQUENCE [LARGE SCALE GENOMIC DNA]</scope>
</reference>
<protein>
    <submittedName>
        <fullName evidence="2">LAME_0F04038g1_1</fullName>
    </submittedName>
</protein>
<evidence type="ECO:0000313" key="2">
    <source>
        <dbReference type="EMBL" id="SCU93508.1"/>
    </source>
</evidence>
<dbReference type="PANTHER" id="PTHR31283">
    <property type="entry name" value="EKC/KEOPS COMPLEX SUBUNIT PCC1 FAMILY MEMBER"/>
    <property type="match status" value="1"/>
</dbReference>
<gene>
    <name evidence="2" type="ORF">LAME_0F04038G</name>
</gene>
<evidence type="ECO:0000256" key="1">
    <source>
        <dbReference type="ARBA" id="ARBA00007073"/>
    </source>
</evidence>
<proteinExistence type="inferred from homology"/>
<dbReference type="Pfam" id="PF09341">
    <property type="entry name" value="Pcc1"/>
    <property type="match status" value="1"/>
</dbReference>
<evidence type="ECO:0000313" key="3">
    <source>
        <dbReference type="Proteomes" id="UP000191144"/>
    </source>
</evidence>
<dbReference type="PANTHER" id="PTHR31283:SF5">
    <property type="entry name" value="EKC_KEOPS COMPLEX SUBUNIT LAGE3"/>
    <property type="match status" value="1"/>
</dbReference>
<dbReference type="GO" id="GO:0000408">
    <property type="term" value="C:EKC/KEOPS complex"/>
    <property type="evidence" value="ECO:0007669"/>
    <property type="project" value="TreeGrafter"/>
</dbReference>
<sequence>MKSVRDTQLPHILHLEVPFETASQAQTAVKVLNPDPILKPQDFHVRYSANGPKLCLDFESVDDRVLRVGVSSVIESVKTILETIDEFT</sequence>